<proteinExistence type="predicted"/>
<reference evidence="3 4" key="2">
    <citation type="submission" date="2017-09" db="EMBL/GenBank/DDBJ databases">
        <authorList>
            <person name="Lee N."/>
            <person name="Cho B.-K."/>
        </authorList>
    </citation>
    <scope>NUCLEOTIDE SEQUENCE [LARGE SCALE GENOMIC DNA]</scope>
    <source>
        <strain evidence="3 4">ATCC 19740</strain>
    </source>
</reference>
<dbReference type="Proteomes" id="UP000326029">
    <property type="component" value="Chromosome"/>
</dbReference>
<dbReference type="Proteomes" id="UP000642014">
    <property type="component" value="Unassembled WGS sequence"/>
</dbReference>
<keyword evidence="4" id="KW-1185">Reference proteome</keyword>
<reference evidence="2 5" key="1">
    <citation type="journal article" date="2014" name="Int. J. Syst. Evol. Microbiol.">
        <title>Complete genome sequence of Corynebacterium casei LMG S-19264T (=DSM 44701T), isolated from a smear-ripened cheese.</title>
        <authorList>
            <consortium name="US DOE Joint Genome Institute (JGI-PGF)"/>
            <person name="Walter F."/>
            <person name="Albersmeier A."/>
            <person name="Kalinowski J."/>
            <person name="Ruckert C."/>
        </authorList>
    </citation>
    <scope>NUCLEOTIDE SEQUENCE [LARGE SCALE GENOMIC DNA]</scope>
    <source>
        <strain evidence="2 5">JCM 4205</strain>
    </source>
</reference>
<evidence type="ECO:0000313" key="2">
    <source>
        <dbReference type="EMBL" id="GGR04713.1"/>
    </source>
</evidence>
<evidence type="ECO:0008006" key="6">
    <source>
        <dbReference type="Google" id="ProtNLM"/>
    </source>
</evidence>
<dbReference type="RefSeq" id="WP_152370751.1">
    <property type="nucleotide sequence ID" value="NZ_BMSJ01000001.1"/>
</dbReference>
<feature type="region of interest" description="Disordered" evidence="1">
    <location>
        <begin position="261"/>
        <end position="309"/>
    </location>
</feature>
<dbReference type="GeneID" id="95456693"/>
<dbReference type="EMBL" id="BMSJ01000001">
    <property type="protein sequence ID" value="GGR04713.1"/>
    <property type="molecule type" value="Genomic_DNA"/>
</dbReference>
<protein>
    <recommendedName>
        <fullName evidence="6">HEAT repeat domain-containing protein</fullName>
    </recommendedName>
</protein>
<evidence type="ECO:0000256" key="1">
    <source>
        <dbReference type="SAM" id="MobiDB-lite"/>
    </source>
</evidence>
<gene>
    <name evidence="3" type="ORF">CP977_23310</name>
    <name evidence="2" type="ORF">GCM10010497_02510</name>
</gene>
<dbReference type="EMBL" id="CP023693">
    <property type="protein sequence ID" value="QEV34734.1"/>
    <property type="molecule type" value="Genomic_DNA"/>
</dbReference>
<sequence length="475" mass="51476">MNDEATPDLPGAPADSLPPAARAELAGIAWEELPHVCTGRHGVPDTPDVLGALLAADPARRVRAVEDLYRLLLHRERVFPATAPAALVVARLLDDPRTLAEDRWEGRAGRRPLRAELLNWLASFADLTRPEAPPDIEGGVGTVRDPAARAVRPVLHDRIVVFCDADDPRVREAALAATALLLDDPALAPSVPRYAPAVRTALAVSADSSYRWIARERLAAWGEDVTGLVVAEEERRAALEQIRVLADDPFAEGQEEAIRRLAEQPEDTAAPGWFDRRREARTAPVRPTSRGPAPEPPVVAPGSGAGHRGPWRIAREEERAEWTFTPYVGVGPLHFGMAPEEIADALGERPSPSRPGEDRQPRCVDFTGSGVRALFRDGRLGCVAVDALTGPQVRLDGAPLTGCAPSRVEDWLVHRTAPRPGSLTYSPAADPVFADLGLAIRPQRAGDAVLTRPLFLLPDRLDLWHALPAEEWNLS</sequence>
<reference evidence="2" key="3">
    <citation type="submission" date="2023-08" db="EMBL/GenBank/DDBJ databases">
        <authorList>
            <person name="Sun Q."/>
            <person name="Ohkuma M."/>
        </authorList>
    </citation>
    <scope>NUCLEOTIDE SEQUENCE</scope>
    <source>
        <strain evidence="2">JCM 4205</strain>
    </source>
</reference>
<dbReference type="AlphaFoldDB" id="A0AAV4KC99"/>
<accession>A0AAV4KC99</accession>
<name>A0AAV4KC99_9ACTN</name>
<organism evidence="2 5">
    <name type="scientific">Streptomyces cinereoruber</name>
    <dbReference type="NCBI Taxonomy" id="67260"/>
    <lineage>
        <taxon>Bacteria</taxon>
        <taxon>Bacillati</taxon>
        <taxon>Actinomycetota</taxon>
        <taxon>Actinomycetes</taxon>
        <taxon>Kitasatosporales</taxon>
        <taxon>Streptomycetaceae</taxon>
        <taxon>Streptomyces</taxon>
    </lineage>
</organism>
<evidence type="ECO:0000313" key="4">
    <source>
        <dbReference type="Proteomes" id="UP000326029"/>
    </source>
</evidence>
<evidence type="ECO:0000313" key="5">
    <source>
        <dbReference type="Proteomes" id="UP000642014"/>
    </source>
</evidence>
<evidence type="ECO:0000313" key="3">
    <source>
        <dbReference type="EMBL" id="QEV34734.1"/>
    </source>
</evidence>